<keyword evidence="1" id="KW-1133">Transmembrane helix</keyword>
<organism evidence="3 4">
    <name type="scientific">Hyunsoonleella jejuensis</name>
    <dbReference type="NCBI Taxonomy" id="419940"/>
    <lineage>
        <taxon>Bacteria</taxon>
        <taxon>Pseudomonadati</taxon>
        <taxon>Bacteroidota</taxon>
        <taxon>Flavobacteriia</taxon>
        <taxon>Flavobacteriales</taxon>
        <taxon>Flavobacteriaceae</taxon>
    </lineage>
</organism>
<keyword evidence="4" id="KW-1185">Reference proteome</keyword>
<dbReference type="InterPro" id="IPR000792">
    <property type="entry name" value="Tscrpt_reg_LuxR_C"/>
</dbReference>
<evidence type="ECO:0000256" key="1">
    <source>
        <dbReference type="SAM" id="Phobius"/>
    </source>
</evidence>
<dbReference type="InterPro" id="IPR016032">
    <property type="entry name" value="Sig_transdc_resp-reg_C-effctor"/>
</dbReference>
<feature type="domain" description="HTH luxR-type" evidence="2">
    <location>
        <begin position="877"/>
        <end position="934"/>
    </location>
</feature>
<dbReference type="Gene3D" id="2.60.40.10">
    <property type="entry name" value="Immunoglobulins"/>
    <property type="match status" value="1"/>
</dbReference>
<keyword evidence="1" id="KW-0812">Transmembrane</keyword>
<dbReference type="SUPFAM" id="SSF46894">
    <property type="entry name" value="C-terminal effector domain of the bipartite response regulators"/>
    <property type="match status" value="1"/>
</dbReference>
<dbReference type="Gene3D" id="1.10.10.10">
    <property type="entry name" value="Winged helix-like DNA-binding domain superfamily/Winged helix DNA-binding domain"/>
    <property type="match status" value="1"/>
</dbReference>
<accession>A0A1H9B4Z8</accession>
<reference evidence="3 4" key="1">
    <citation type="submission" date="2016-10" db="EMBL/GenBank/DDBJ databases">
        <authorList>
            <person name="de Groot N.N."/>
        </authorList>
    </citation>
    <scope>NUCLEOTIDE SEQUENCE [LARGE SCALE GENOMIC DNA]</scope>
    <source>
        <strain evidence="3 4">DSM 21035</strain>
    </source>
</reference>
<dbReference type="GO" id="GO:0003677">
    <property type="term" value="F:DNA binding"/>
    <property type="evidence" value="ECO:0007669"/>
    <property type="project" value="InterPro"/>
</dbReference>
<evidence type="ECO:0000313" key="4">
    <source>
        <dbReference type="Proteomes" id="UP000198999"/>
    </source>
</evidence>
<dbReference type="InterPro" id="IPR011123">
    <property type="entry name" value="Y_Y_Y"/>
</dbReference>
<proteinExistence type="predicted"/>
<dbReference type="EMBL" id="FOFN01000001">
    <property type="protein sequence ID" value="SEP84120.1"/>
    <property type="molecule type" value="Genomic_DNA"/>
</dbReference>
<dbReference type="AlphaFoldDB" id="A0A1H9B4Z8"/>
<dbReference type="Pfam" id="PF07495">
    <property type="entry name" value="Y_Y_Y"/>
    <property type="match status" value="1"/>
</dbReference>
<gene>
    <name evidence="3" type="ORF">SAMN05421824_0457</name>
</gene>
<dbReference type="RefSeq" id="WP_245738138.1">
    <property type="nucleotide sequence ID" value="NZ_FOFN01000001.1"/>
</dbReference>
<protein>
    <submittedName>
        <fullName evidence="3">Regulatory protein, luxR family</fullName>
    </submittedName>
</protein>
<dbReference type="InterPro" id="IPR013783">
    <property type="entry name" value="Ig-like_fold"/>
</dbReference>
<dbReference type="SMART" id="SM00421">
    <property type="entry name" value="HTH_LUXR"/>
    <property type="match status" value="1"/>
</dbReference>
<dbReference type="Gene3D" id="2.130.10.10">
    <property type="entry name" value="YVTN repeat-like/Quinoprotein amine dehydrogenase"/>
    <property type="match status" value="2"/>
</dbReference>
<evidence type="ECO:0000259" key="2">
    <source>
        <dbReference type="SMART" id="SM00421"/>
    </source>
</evidence>
<feature type="transmembrane region" description="Helical" evidence="1">
    <location>
        <begin position="739"/>
        <end position="759"/>
    </location>
</feature>
<dbReference type="InterPro" id="IPR015943">
    <property type="entry name" value="WD40/YVTN_repeat-like_dom_sf"/>
</dbReference>
<evidence type="ECO:0000313" key="3">
    <source>
        <dbReference type="EMBL" id="SEP84120.1"/>
    </source>
</evidence>
<dbReference type="GO" id="GO:0006355">
    <property type="term" value="P:regulation of DNA-templated transcription"/>
    <property type="evidence" value="ECO:0007669"/>
    <property type="project" value="InterPro"/>
</dbReference>
<sequence>MKRISYCILFVISGLFLKIAGQESPPINVFYPSDYQGESQNWSISQSQNRFIYVANNKGLLEYNGAIWNLYRSPNETIIRAVTVIDDLIYTGSYHDFGYWKKNRFGRLQYTSLAKELQIKFLEDEEFWKILTLGDVIIFQSLDRIHIYNKETKSYTYIDQKSKITGVFKVNTDIYFQTINNGLFVIKNGNAVLVSNDSILKNNLIVNIYNRNNALYILTQDKGFLKLENNRLSSWDIPANTMLQDVSAFSSIQLKDKSYVIGTIGDGIIHISINGEIKYQINQKEGLTNNTVLSVFEDLDNNIWLGLDNGINCINSNSPFKFYFDKTGVIGSVYASKVFDEMLYLGTNQGLFYKPLKSDEDFKFIEGTQGQVWFLNIIENTLFCGHNSGTFIINKSTASKIANVQGTWQIKKLPNKPNELIQGNYDGLYILNKSNGEWRLKHKVKGFNISSRYFEFADTNEIYLSHEYKGVFKLTLSEDLTEVLTYSKDTLLKKGLNSSLIRYNDNLLYAHKNGVFSYNRARKAFEKDSTLSKLINIEHFTSAKIIADSKTNKIWSFSSRGIHYLAPSKLSGEQKIFTVPFPEDIREDVRGYESVTPIEEQQFLLGSTTGYVILDLDKIKSHDHKIDINRVTVNTSKGGSDITFMDLSTKPELRNKENNLRIRYSISEFSKTERPEYSYKLEGIYDEWSDWSTRGSVLFENLPYGDYNFVVKGRVGNQITSNNATYAFRIKRPLLLSNLAIGLYVLVVLLFSLLMHNIYKRYYRKQRERLIKKSTREFELKELENKQQLMRFKNEKLREDIENKNRELGISTMSLIKKNEFLSSLKQELESIKDTKALGKVIKIIDRNLNNNDDWNLFQEAFNNADKDFLKKIKELHPSLTSNDLRLCAYLRLNLTSKEIAPLLNISSRSVEVKRYRLRKKMDLPHEASLSDYILEI</sequence>
<keyword evidence="1" id="KW-0472">Membrane</keyword>
<dbReference type="STRING" id="419940.SAMN05421824_0457"/>
<dbReference type="Proteomes" id="UP000198999">
    <property type="component" value="Unassembled WGS sequence"/>
</dbReference>
<dbReference type="InterPro" id="IPR036388">
    <property type="entry name" value="WH-like_DNA-bd_sf"/>
</dbReference>
<name>A0A1H9B4Z8_9FLAO</name>